<protein>
    <recommendedName>
        <fullName evidence="1">HTH cro/C1-type domain-containing protein</fullName>
    </recommendedName>
</protein>
<organism evidence="2 3">
    <name type="scientific">Streptomyces aidingensis</name>
    <dbReference type="NCBI Taxonomy" id="910347"/>
    <lineage>
        <taxon>Bacteria</taxon>
        <taxon>Bacillati</taxon>
        <taxon>Actinomycetota</taxon>
        <taxon>Actinomycetes</taxon>
        <taxon>Kitasatosporales</taxon>
        <taxon>Streptomycetaceae</taxon>
        <taxon>Streptomyces</taxon>
    </lineage>
</organism>
<dbReference type="Pfam" id="PF01381">
    <property type="entry name" value="HTH_3"/>
    <property type="match status" value="1"/>
</dbReference>
<evidence type="ECO:0000313" key="3">
    <source>
        <dbReference type="Proteomes" id="UP000199207"/>
    </source>
</evidence>
<evidence type="ECO:0000259" key="1">
    <source>
        <dbReference type="PROSITE" id="PS50943"/>
    </source>
</evidence>
<keyword evidence="3" id="KW-1185">Reference proteome</keyword>
<proteinExistence type="predicted"/>
<name>A0A1I1PRD0_9ACTN</name>
<feature type="domain" description="HTH cro/C1-type" evidence="1">
    <location>
        <begin position="31"/>
        <end position="92"/>
    </location>
</feature>
<accession>A0A1I1PRD0</accession>
<dbReference type="Proteomes" id="UP000199207">
    <property type="component" value="Unassembled WGS sequence"/>
</dbReference>
<dbReference type="GO" id="GO:0003677">
    <property type="term" value="F:DNA binding"/>
    <property type="evidence" value="ECO:0007669"/>
    <property type="project" value="InterPro"/>
</dbReference>
<dbReference type="Gene3D" id="1.10.260.40">
    <property type="entry name" value="lambda repressor-like DNA-binding domains"/>
    <property type="match status" value="1"/>
</dbReference>
<sequence length="233" mass="26763">MTQSRLDDGSDDEDDVPEWADQVHATVAREVRRRRKELGMSAQDLANACDEIGYPIPRNVIANMESGRRASIPLVELMVLARALHTYPICLLYPVGYVEEVQRLPFLYPEPTWEAMQWFTGDATREVHTEDEMLRWFRDHIDHQRIALAALENAEREQWRAETASNPVQREEALRAQAQYAERATLAKYRLRRLRAFIREDGGTPPPLPAALADVDPLTVDPFTPETSLEDRL</sequence>
<dbReference type="CDD" id="cd00093">
    <property type="entry name" value="HTH_XRE"/>
    <property type="match status" value="1"/>
</dbReference>
<gene>
    <name evidence="2" type="ORF">SAMN05421773_1103</name>
</gene>
<dbReference type="RefSeq" id="WP_093839856.1">
    <property type="nucleotide sequence ID" value="NZ_FOLM01000010.1"/>
</dbReference>
<dbReference type="AlphaFoldDB" id="A0A1I1PRD0"/>
<dbReference type="SUPFAM" id="SSF47413">
    <property type="entry name" value="lambda repressor-like DNA-binding domains"/>
    <property type="match status" value="1"/>
</dbReference>
<dbReference type="STRING" id="910347.SAMN05421773_1103"/>
<dbReference type="InterPro" id="IPR010982">
    <property type="entry name" value="Lambda_DNA-bd_dom_sf"/>
</dbReference>
<dbReference type="PROSITE" id="PS50943">
    <property type="entry name" value="HTH_CROC1"/>
    <property type="match status" value="1"/>
</dbReference>
<dbReference type="InterPro" id="IPR001387">
    <property type="entry name" value="Cro/C1-type_HTH"/>
</dbReference>
<reference evidence="2 3" key="1">
    <citation type="submission" date="2016-10" db="EMBL/GenBank/DDBJ databases">
        <authorList>
            <person name="de Groot N.N."/>
        </authorList>
    </citation>
    <scope>NUCLEOTIDE SEQUENCE [LARGE SCALE GENOMIC DNA]</scope>
    <source>
        <strain evidence="2 3">CGMCC 4.5739</strain>
    </source>
</reference>
<dbReference type="OrthoDB" id="4161577at2"/>
<dbReference type="EMBL" id="FOLM01000010">
    <property type="protein sequence ID" value="SFD12295.1"/>
    <property type="molecule type" value="Genomic_DNA"/>
</dbReference>
<evidence type="ECO:0000313" key="2">
    <source>
        <dbReference type="EMBL" id="SFD12295.1"/>
    </source>
</evidence>